<dbReference type="PANTHER" id="PTHR10796">
    <property type="entry name" value="PATCHED-RELATED"/>
    <property type="match status" value="1"/>
</dbReference>
<dbReference type="GO" id="GO:0005886">
    <property type="term" value="C:plasma membrane"/>
    <property type="evidence" value="ECO:0007669"/>
    <property type="project" value="UniProtKB-SubCell"/>
</dbReference>
<feature type="transmembrane region" description="Helical" evidence="8">
    <location>
        <begin position="421"/>
        <end position="442"/>
    </location>
</feature>
<dbReference type="Pfam" id="PF02460">
    <property type="entry name" value="Patched"/>
    <property type="match status" value="1"/>
</dbReference>
<feature type="transmembrane region" description="Helical" evidence="8">
    <location>
        <begin position="848"/>
        <end position="871"/>
    </location>
</feature>
<dbReference type="SUPFAM" id="SSF82866">
    <property type="entry name" value="Multidrug efflux transporter AcrB transmembrane domain"/>
    <property type="match status" value="2"/>
</dbReference>
<comment type="subcellular location">
    <subcellularLocation>
        <location evidence="1">Cell membrane</location>
        <topology evidence="1">Multi-pass membrane protein</topology>
    </subcellularLocation>
</comment>
<dbReference type="GO" id="GO:0018996">
    <property type="term" value="P:molting cycle, collagen and cuticulin-based cuticle"/>
    <property type="evidence" value="ECO:0007669"/>
    <property type="project" value="TreeGrafter"/>
</dbReference>
<dbReference type="PROSITE" id="PS50156">
    <property type="entry name" value="SSD"/>
    <property type="match status" value="1"/>
</dbReference>
<feature type="transmembrane region" description="Helical" evidence="8">
    <location>
        <begin position="514"/>
        <end position="534"/>
    </location>
</feature>
<accession>A0AAF3FL41</accession>
<keyword evidence="4 8" id="KW-0812">Transmembrane</keyword>
<dbReference type="GO" id="GO:0006897">
    <property type="term" value="P:endocytosis"/>
    <property type="evidence" value="ECO:0007669"/>
    <property type="project" value="TreeGrafter"/>
</dbReference>
<feature type="transmembrane region" description="Helical" evidence="8">
    <location>
        <begin position="773"/>
        <end position="795"/>
    </location>
</feature>
<organism evidence="10 11">
    <name type="scientific">Mesorhabditis belari</name>
    <dbReference type="NCBI Taxonomy" id="2138241"/>
    <lineage>
        <taxon>Eukaryota</taxon>
        <taxon>Metazoa</taxon>
        <taxon>Ecdysozoa</taxon>
        <taxon>Nematoda</taxon>
        <taxon>Chromadorea</taxon>
        <taxon>Rhabditida</taxon>
        <taxon>Rhabditina</taxon>
        <taxon>Rhabditomorpha</taxon>
        <taxon>Rhabditoidea</taxon>
        <taxon>Rhabditidae</taxon>
        <taxon>Mesorhabditinae</taxon>
        <taxon>Mesorhabditis</taxon>
    </lineage>
</organism>
<dbReference type="PANTHER" id="PTHR10796:SF104">
    <property type="entry name" value="SSD DOMAIN-CONTAINING PROTEIN"/>
    <property type="match status" value="1"/>
</dbReference>
<dbReference type="WBParaSite" id="MBELARI_LOCUS7369">
    <property type="protein sequence ID" value="MBELARI_LOCUS7369"/>
    <property type="gene ID" value="MBELARI_LOCUS7369"/>
</dbReference>
<keyword evidence="10" id="KW-1185">Reference proteome</keyword>
<dbReference type="GO" id="GO:0030659">
    <property type="term" value="C:cytoplasmic vesicle membrane"/>
    <property type="evidence" value="ECO:0007669"/>
    <property type="project" value="TreeGrafter"/>
</dbReference>
<evidence type="ECO:0000259" key="9">
    <source>
        <dbReference type="PROSITE" id="PS50156"/>
    </source>
</evidence>
<keyword evidence="7" id="KW-0325">Glycoprotein</keyword>
<feature type="transmembrane region" description="Helical" evidence="8">
    <location>
        <begin position="720"/>
        <end position="739"/>
    </location>
</feature>
<dbReference type="InterPro" id="IPR051697">
    <property type="entry name" value="Patched_domain-protein"/>
</dbReference>
<feature type="transmembrane region" description="Helical" evidence="8">
    <location>
        <begin position="70"/>
        <end position="90"/>
    </location>
</feature>
<evidence type="ECO:0000256" key="3">
    <source>
        <dbReference type="ARBA" id="ARBA00022475"/>
    </source>
</evidence>
<proteinExistence type="inferred from homology"/>
<dbReference type="InterPro" id="IPR000731">
    <property type="entry name" value="SSD"/>
</dbReference>
<evidence type="ECO:0000256" key="8">
    <source>
        <dbReference type="SAM" id="Phobius"/>
    </source>
</evidence>
<evidence type="ECO:0000256" key="4">
    <source>
        <dbReference type="ARBA" id="ARBA00022692"/>
    </source>
</evidence>
<reference evidence="11" key="1">
    <citation type="submission" date="2024-02" db="UniProtKB">
        <authorList>
            <consortium name="WormBaseParasite"/>
        </authorList>
    </citation>
    <scope>IDENTIFICATION</scope>
</reference>
<dbReference type="FunFam" id="1.20.1640.10:FF:000013">
    <property type="entry name" value="PaTched Related family"/>
    <property type="match status" value="1"/>
</dbReference>
<dbReference type="Gene3D" id="1.20.1640.10">
    <property type="entry name" value="Multidrug efflux transporter AcrB transmembrane domain"/>
    <property type="match status" value="2"/>
</dbReference>
<feature type="domain" description="SSD" evidence="9">
    <location>
        <begin position="314"/>
        <end position="473"/>
    </location>
</feature>
<evidence type="ECO:0000256" key="7">
    <source>
        <dbReference type="ARBA" id="ARBA00023180"/>
    </source>
</evidence>
<evidence type="ECO:0000313" key="11">
    <source>
        <dbReference type="WBParaSite" id="MBELARI_LOCUS7369"/>
    </source>
</evidence>
<evidence type="ECO:0000256" key="5">
    <source>
        <dbReference type="ARBA" id="ARBA00022989"/>
    </source>
</evidence>
<protein>
    <recommendedName>
        <fullName evidence="9">SSD domain-containing protein</fullName>
    </recommendedName>
</protein>
<dbReference type="AlphaFoldDB" id="A0AAF3FL41"/>
<comment type="similarity">
    <text evidence="2">Belongs to the patched family.</text>
</comment>
<feature type="transmembrane region" description="Helical" evidence="8">
    <location>
        <begin position="448"/>
        <end position="474"/>
    </location>
</feature>
<feature type="transmembrane region" description="Helical" evidence="8">
    <location>
        <begin position="377"/>
        <end position="400"/>
    </location>
</feature>
<evidence type="ECO:0000313" key="10">
    <source>
        <dbReference type="Proteomes" id="UP000887575"/>
    </source>
</evidence>
<sequence>MSSKYLFFWNSFPSTSPTPSVTSLDPERSLATPKREQKRYFRMRLCTTVCEEAIKKIFYHIGWQIGKRPWLFILIVLSITGCSLFGLMRFHEKNNPRETFVSSEAPSKREWNIVQEFLADNNALDIVLVIIQTTDGQGFFGNQENMNQLGDFMTEVIAMNVTNHLGQNLTFMDMSGRFKKQILAPQLIQLKRTGFFGSQNMTYPWFDNKDVAEGEESLIGDDDGDDYEDDPTEVVQIYNGYTMYDVEFYPGTKLVKNYNTTVLRLFMGYDDQDTLFRWEDKIFKLIYESGKYPNLKGGVASENIMSKEVKKIGDDIAPFFALVFVVLLSFNVICSLREDPNMSKPLECFLGSCVPLLATITTIGFVSGIGVEFQSMAVSSMFLLLAVGFDHLFIMTSAWYKTDKADSTPERTAQMLSHSGVSMTVTTVTNTISFATGIAATTSSLRVFSIYSVVASLMVYTFEVLLFPAIIALFSYREYREVKKVSKFRRQFFETLRQIHNKFFNTIVSFISKWWSPMIIFALLIIYWSVSFYGTTHVVSDMDLKDLAPKESKMAQFKEEWDRAQLPMQSDVIIMQHPGNLLNETQMQRVLGFFDDLYKQPNSLGPNTTVCWLQLYLQFLQLKSQSNFTYTLLEEFMETGERSWVNGTFKYNWLSCQKDEPKCVESFVCMSGFSNITRDREMYPVLKEWRSLSQKYKDLGVVVYSERTDFADQIQELNAFLWQTLFEEVVCMGIAFILFVPETNSIIVAAFSIFSVNLGVFGILSLWNVGVDPFSIAALLMSIGFSVDISTHISYHYYESHGTDPVERWRETFYSIGWPSMQGSLCCLLAILPILAKPSYLTFVFCKTIVLVTTLGFLHAFIVLPVVLTMVTRCCSLGKRKSQKISPPAQMHKPIAVQVGK</sequence>
<feature type="transmembrane region" description="Helical" evidence="8">
    <location>
        <begin position="746"/>
        <end position="767"/>
    </location>
</feature>
<keyword evidence="6 8" id="KW-0472">Membrane</keyword>
<feature type="transmembrane region" description="Helical" evidence="8">
    <location>
        <begin position="316"/>
        <end position="336"/>
    </location>
</feature>
<keyword evidence="5 8" id="KW-1133">Transmembrane helix</keyword>
<evidence type="ECO:0000256" key="2">
    <source>
        <dbReference type="ARBA" id="ARBA00005585"/>
    </source>
</evidence>
<name>A0AAF3FL41_9BILA</name>
<evidence type="ECO:0000256" key="1">
    <source>
        <dbReference type="ARBA" id="ARBA00004651"/>
    </source>
</evidence>
<dbReference type="InterPro" id="IPR003392">
    <property type="entry name" value="PTHD_SSD"/>
</dbReference>
<feature type="transmembrane region" description="Helical" evidence="8">
    <location>
        <begin position="348"/>
        <end position="371"/>
    </location>
</feature>
<dbReference type="Proteomes" id="UP000887575">
    <property type="component" value="Unassembled WGS sequence"/>
</dbReference>
<evidence type="ECO:0000256" key="6">
    <source>
        <dbReference type="ARBA" id="ARBA00023136"/>
    </source>
</evidence>
<keyword evidence="3" id="KW-1003">Cell membrane</keyword>